<accession>A0ABW2C3U1</accession>
<feature type="domain" description="PucR-like N-terminal" evidence="2">
    <location>
        <begin position="1"/>
        <end position="75"/>
    </location>
</feature>
<dbReference type="Pfam" id="PF13556">
    <property type="entry name" value="HTH_30"/>
    <property type="match status" value="1"/>
</dbReference>
<dbReference type="PANTHER" id="PTHR33744">
    <property type="entry name" value="CARBOHYDRATE DIACID REGULATOR"/>
    <property type="match status" value="1"/>
</dbReference>
<dbReference type="Proteomes" id="UP001596337">
    <property type="component" value="Unassembled WGS sequence"/>
</dbReference>
<dbReference type="Gene3D" id="1.10.10.2840">
    <property type="entry name" value="PucR C-terminal helix-turn-helix domain"/>
    <property type="match status" value="1"/>
</dbReference>
<dbReference type="Pfam" id="PF25906">
    <property type="entry name" value="PucR-like_N"/>
    <property type="match status" value="1"/>
</dbReference>
<proteinExistence type="predicted"/>
<comment type="caution">
    <text evidence="3">The sequence shown here is derived from an EMBL/GenBank/DDBJ whole genome shotgun (WGS) entry which is preliminary data.</text>
</comment>
<evidence type="ECO:0000313" key="4">
    <source>
        <dbReference type="Proteomes" id="UP001596337"/>
    </source>
</evidence>
<keyword evidence="4" id="KW-1185">Reference proteome</keyword>
<gene>
    <name evidence="3" type="ORF">ACFQGD_18795</name>
</gene>
<organism evidence="3 4">
    <name type="scientific">Haloechinothrix salitolerans</name>
    <dbReference type="NCBI Taxonomy" id="926830"/>
    <lineage>
        <taxon>Bacteria</taxon>
        <taxon>Bacillati</taxon>
        <taxon>Actinomycetota</taxon>
        <taxon>Actinomycetes</taxon>
        <taxon>Pseudonocardiales</taxon>
        <taxon>Pseudonocardiaceae</taxon>
        <taxon>Haloechinothrix</taxon>
    </lineage>
</organism>
<dbReference type="EMBL" id="JBHSXX010000001">
    <property type="protein sequence ID" value="MFC6869192.1"/>
    <property type="molecule type" value="Genomic_DNA"/>
</dbReference>
<dbReference type="RefSeq" id="WP_345402915.1">
    <property type="nucleotide sequence ID" value="NZ_BAABLA010000112.1"/>
</dbReference>
<dbReference type="InterPro" id="IPR058663">
    <property type="entry name" value="PucR-like_N"/>
</dbReference>
<evidence type="ECO:0000313" key="3">
    <source>
        <dbReference type="EMBL" id="MFC6869192.1"/>
    </source>
</evidence>
<reference evidence="4" key="1">
    <citation type="journal article" date="2019" name="Int. J. Syst. Evol. Microbiol.">
        <title>The Global Catalogue of Microorganisms (GCM) 10K type strain sequencing project: providing services to taxonomists for standard genome sequencing and annotation.</title>
        <authorList>
            <consortium name="The Broad Institute Genomics Platform"/>
            <consortium name="The Broad Institute Genome Sequencing Center for Infectious Disease"/>
            <person name="Wu L."/>
            <person name="Ma J."/>
        </authorList>
    </citation>
    <scope>NUCLEOTIDE SEQUENCE [LARGE SCALE GENOMIC DNA]</scope>
    <source>
        <strain evidence="4">KCTC 32255</strain>
    </source>
</reference>
<evidence type="ECO:0000259" key="2">
    <source>
        <dbReference type="Pfam" id="PF25906"/>
    </source>
</evidence>
<feature type="domain" description="PucR C-terminal helix-turn-helix" evidence="1">
    <location>
        <begin position="231"/>
        <end position="289"/>
    </location>
</feature>
<evidence type="ECO:0000259" key="1">
    <source>
        <dbReference type="Pfam" id="PF13556"/>
    </source>
</evidence>
<sequence>MQTAVRIGTRVAWRHLWRAGAAAGVPSSTFNTLADALFHYSDELSAAAIAGHSEAQARADGTAERIRQRLVRMILADPPISPQAIADLAADAGWTMPDSVALVAVDQRPGQRPLQASAFGPDVLADADRAEPCLVLGQPERHFSELRRTLRGRLAAVGPLVPIPQAVKSLECAHKALELGRKGVLPSSGVIDCSEHLPTLAIHADEFILKQLTERAFRPFADLTTRQRSRLSETLRAWLDAGGGISDVAARLDVHPQTVRYRMNQITNLLGGTLDNPDERFLLDIALRAVHVRGSDGSDIRL</sequence>
<dbReference type="PANTHER" id="PTHR33744:SF1">
    <property type="entry name" value="DNA-BINDING TRANSCRIPTIONAL ACTIVATOR ADER"/>
    <property type="match status" value="1"/>
</dbReference>
<dbReference type="InterPro" id="IPR025736">
    <property type="entry name" value="PucR_C-HTH_dom"/>
</dbReference>
<dbReference type="InterPro" id="IPR051448">
    <property type="entry name" value="CdaR-like_regulators"/>
</dbReference>
<name>A0ABW2C3U1_9PSEU</name>
<protein>
    <submittedName>
        <fullName evidence="3">PucR family transcriptional regulator</fullName>
    </submittedName>
</protein>
<dbReference type="InterPro" id="IPR042070">
    <property type="entry name" value="PucR_C-HTH_sf"/>
</dbReference>